<proteinExistence type="predicted"/>
<accession>A0ABU7WY33</accession>
<organism evidence="2 3">
    <name type="scientific">Streptomyces chrestomyceticus</name>
    <dbReference type="NCBI Taxonomy" id="68185"/>
    <lineage>
        <taxon>Bacteria</taxon>
        <taxon>Bacillati</taxon>
        <taxon>Actinomycetota</taxon>
        <taxon>Actinomycetes</taxon>
        <taxon>Kitasatosporales</taxon>
        <taxon>Streptomycetaceae</taxon>
        <taxon>Streptomyces</taxon>
    </lineage>
</organism>
<gene>
    <name evidence="2" type="ORF">RB636_24855</name>
</gene>
<feature type="compositionally biased region" description="Low complexity" evidence="1">
    <location>
        <begin position="495"/>
        <end position="506"/>
    </location>
</feature>
<evidence type="ECO:0008006" key="4">
    <source>
        <dbReference type="Google" id="ProtNLM"/>
    </source>
</evidence>
<comment type="caution">
    <text evidence="2">The sequence shown here is derived from an EMBL/GenBank/DDBJ whole genome shotgun (WGS) entry which is preliminary data.</text>
</comment>
<sequence length="635" mass="67897">MGEAVTDGQRWLRVPVGPEASQWSTRAGTARVLFVVHNVTSATRLLDVLPLFDADPRVQCLATCTGSSPYLHGVPELLADAGLPVLPWEQAVETPVDLAVSASYGGELHLIRGKLAVLSHGIGYNKRLPTPDTGHRTPDTGRWEPGAERDAERAPVFGLSPEWLLRDGAPIATTTVLSHPEQLTRLRHACPPAARTAVLAGDPCFDRLLAALPHRDSFRRALGVSTGQRLVVVNSTWGPRSLFGDADDVLPRLLESITRELPVDAYRRCAVLHPNIWHGHGPGQVRAWLRRAEQAGLTVVPPLGPWRQVLAAADAVIGDHGSVTYYAAAIGTPVLLGAFPEADLDPASPVAELGRTAPRLRPYEPLLPQLDELLARHHPDRHAQLTALASSSPGNSAALLRRTFYGLMGLAEPSAPAYLPRLLDPTYGDLPSDIPPASPLLTPLQVLTHLRDHHPAAPPEIAVARHADGLGATAHPAPAPEPEPTAPPASPPTAAPTTPQALPHTASHPGAHTAVHEDVPDGTRLALADLVLHDSRPEPAAWTREAMRRHQHCAMAACVTAPDTCLVRLPDERLVTLTAAPGPDGHRDLCDPAVYASALYAWYERGEPVEELLDGLVVVTGGTRHHLQVTITPSC</sequence>
<feature type="region of interest" description="Disordered" evidence="1">
    <location>
        <begin position="471"/>
        <end position="516"/>
    </location>
</feature>
<feature type="region of interest" description="Disordered" evidence="1">
    <location>
        <begin position="128"/>
        <end position="151"/>
    </location>
</feature>
<keyword evidence="3" id="KW-1185">Reference proteome</keyword>
<protein>
    <recommendedName>
        <fullName evidence="4">Translation initiation factor 2</fullName>
    </recommendedName>
</protein>
<dbReference type="Proteomes" id="UP001348265">
    <property type="component" value="Unassembled WGS sequence"/>
</dbReference>
<feature type="compositionally biased region" description="Pro residues" evidence="1">
    <location>
        <begin position="477"/>
        <end position="494"/>
    </location>
</feature>
<evidence type="ECO:0000256" key="1">
    <source>
        <dbReference type="SAM" id="MobiDB-lite"/>
    </source>
</evidence>
<dbReference type="EMBL" id="JAVFKM010000012">
    <property type="protein sequence ID" value="MEF3116415.1"/>
    <property type="molecule type" value="Genomic_DNA"/>
</dbReference>
<reference evidence="2 3" key="1">
    <citation type="submission" date="2023-08" db="EMBL/GenBank/DDBJ databases">
        <authorList>
            <person name="Sharma P."/>
            <person name="Verma V."/>
            <person name="Mohan M.K."/>
            <person name="Dubey A.K."/>
        </authorList>
    </citation>
    <scope>NUCLEOTIDE SEQUENCE [LARGE SCALE GENOMIC DNA]</scope>
    <source>
        <strain evidence="2 3">ADP4</strain>
    </source>
</reference>
<feature type="compositionally biased region" description="Basic and acidic residues" evidence="1">
    <location>
        <begin position="133"/>
        <end position="151"/>
    </location>
</feature>
<dbReference type="RefSeq" id="WP_331788139.1">
    <property type="nucleotide sequence ID" value="NZ_JAVFKM010000012.1"/>
</dbReference>
<name>A0ABU7WY33_9ACTN</name>
<dbReference type="SUPFAM" id="SSF53756">
    <property type="entry name" value="UDP-Glycosyltransferase/glycogen phosphorylase"/>
    <property type="match status" value="1"/>
</dbReference>
<evidence type="ECO:0000313" key="2">
    <source>
        <dbReference type="EMBL" id="MEF3116415.1"/>
    </source>
</evidence>
<evidence type="ECO:0000313" key="3">
    <source>
        <dbReference type="Proteomes" id="UP001348265"/>
    </source>
</evidence>